<dbReference type="InterPro" id="IPR022479">
    <property type="entry name" value="PqqD_bac"/>
</dbReference>
<dbReference type="UniPathway" id="UPA00539"/>
<evidence type="ECO:0000256" key="2">
    <source>
        <dbReference type="ARBA" id="ARBA00011741"/>
    </source>
</evidence>
<comment type="subunit">
    <text evidence="2">Monomer. Interacts with PqqE.</text>
</comment>
<gene>
    <name evidence="4" type="ORF">SaccyDRAFT_2355</name>
</gene>
<evidence type="ECO:0000256" key="1">
    <source>
        <dbReference type="ARBA" id="ARBA00004886"/>
    </source>
</evidence>
<dbReference type="InterPro" id="IPR041881">
    <property type="entry name" value="PqqD_sf"/>
</dbReference>
<dbReference type="eggNOG" id="ENOG50339II">
    <property type="taxonomic scope" value="Bacteria"/>
</dbReference>
<dbReference type="AlphaFoldDB" id="H5XQZ1"/>
<reference evidence="4 5" key="1">
    <citation type="submission" date="2011-11" db="EMBL/GenBank/DDBJ databases">
        <title>The Noncontiguous Finished sequence of Saccharomonospora cyanea NA-134.</title>
        <authorList>
            <consortium name="US DOE Joint Genome Institute"/>
            <person name="Lucas S."/>
            <person name="Han J."/>
            <person name="Lapidus A."/>
            <person name="Cheng J.-F."/>
            <person name="Goodwin L."/>
            <person name="Pitluck S."/>
            <person name="Peters L."/>
            <person name="Ovchinnikova G."/>
            <person name="Lu M."/>
            <person name="Detter J.C."/>
            <person name="Han C."/>
            <person name="Tapia R."/>
            <person name="Land M."/>
            <person name="Hauser L."/>
            <person name="Kyrpides N."/>
            <person name="Ivanova N."/>
            <person name="Pagani I."/>
            <person name="Brambilla E.-M."/>
            <person name="Klenk H.-P."/>
            <person name="Woyke T."/>
        </authorList>
    </citation>
    <scope>NUCLEOTIDE SEQUENCE [LARGE SCALE GENOMIC DNA]</scope>
    <source>
        <strain evidence="4 5">NA-134</strain>
    </source>
</reference>
<dbReference type="NCBIfam" id="TIGR03859">
    <property type="entry name" value="PQQ_PqqD"/>
    <property type="match status" value="1"/>
</dbReference>
<name>H5XQZ1_9PSEU</name>
<dbReference type="EMBL" id="CM001440">
    <property type="protein sequence ID" value="EHR61231.1"/>
    <property type="molecule type" value="Genomic_DNA"/>
</dbReference>
<dbReference type="Pfam" id="PF05402">
    <property type="entry name" value="PqqD"/>
    <property type="match status" value="1"/>
</dbReference>
<dbReference type="GO" id="GO:0048038">
    <property type="term" value="F:quinone binding"/>
    <property type="evidence" value="ECO:0007669"/>
    <property type="project" value="InterPro"/>
</dbReference>
<accession>H5XQZ1</accession>
<dbReference type="InterPro" id="IPR008792">
    <property type="entry name" value="PQQD"/>
</dbReference>
<evidence type="ECO:0000256" key="3">
    <source>
        <dbReference type="ARBA" id="ARBA00022905"/>
    </source>
</evidence>
<evidence type="ECO:0000313" key="4">
    <source>
        <dbReference type="EMBL" id="EHR61231.1"/>
    </source>
</evidence>
<keyword evidence="3" id="KW-0884">PQQ biosynthesis</keyword>
<dbReference type="OrthoDB" id="7995890at2"/>
<sequence length="87" mass="9863">MDPRARPTLRRGVRLTYDRTRERHVVLFPEGVLVLNDTAAAVLRHCDGTIDVDSIVGALRSRYEGVRAEDVHAVLDRLADRRVVAWT</sequence>
<dbReference type="GO" id="GO:0018189">
    <property type="term" value="P:pyrroloquinoline quinone biosynthetic process"/>
    <property type="evidence" value="ECO:0007669"/>
    <property type="project" value="UniProtKB-UniPathway"/>
</dbReference>
<dbReference type="RefSeq" id="WP_005456330.1">
    <property type="nucleotide sequence ID" value="NZ_CM001440.1"/>
</dbReference>
<proteinExistence type="predicted"/>
<comment type="pathway">
    <text evidence="1">Cofactor biosynthesis; pyrroloquinoline quinone biosynthesis.</text>
</comment>
<evidence type="ECO:0000313" key="5">
    <source>
        <dbReference type="Proteomes" id="UP000002791"/>
    </source>
</evidence>
<dbReference type="Proteomes" id="UP000002791">
    <property type="component" value="Chromosome"/>
</dbReference>
<organism evidence="4 5">
    <name type="scientific">Saccharomonospora cyanea NA-134</name>
    <dbReference type="NCBI Taxonomy" id="882082"/>
    <lineage>
        <taxon>Bacteria</taxon>
        <taxon>Bacillati</taxon>
        <taxon>Actinomycetota</taxon>
        <taxon>Actinomycetes</taxon>
        <taxon>Pseudonocardiales</taxon>
        <taxon>Pseudonocardiaceae</taxon>
        <taxon>Saccharomonospora</taxon>
    </lineage>
</organism>
<keyword evidence="5" id="KW-1185">Reference proteome</keyword>
<protein>
    <submittedName>
        <fullName evidence="4">Coenzyme PQQ biosynthesis protein PqqD</fullName>
    </submittedName>
</protein>
<dbReference type="HOGENOM" id="CLU_163864_1_0_11"/>
<dbReference type="STRING" id="882082.SaccyDRAFT_2355"/>
<dbReference type="Gene3D" id="1.10.10.1150">
    <property type="entry name" value="Coenzyme PQQ synthesis protein D (PqqD)"/>
    <property type="match status" value="1"/>
</dbReference>